<dbReference type="InterPro" id="IPR036568">
    <property type="entry name" value="GGCT-like_sf"/>
</dbReference>
<dbReference type="CDD" id="cd06661">
    <property type="entry name" value="GGCT_like"/>
    <property type="match status" value="1"/>
</dbReference>
<comment type="caution">
    <text evidence="2">The sequence shown here is derived from an EMBL/GenBank/DDBJ whole genome shotgun (WGS) entry which is preliminary data.</text>
</comment>
<evidence type="ECO:0000313" key="2">
    <source>
        <dbReference type="EMBL" id="PQV50363.1"/>
    </source>
</evidence>
<keyword evidence="2" id="KW-0808">Transferase</keyword>
<dbReference type="Pfam" id="PF06094">
    <property type="entry name" value="GGACT"/>
    <property type="match status" value="1"/>
</dbReference>
<organism evidence="2 3">
    <name type="scientific">Jejuia pallidilutea</name>
    <dbReference type="NCBI Taxonomy" id="504487"/>
    <lineage>
        <taxon>Bacteria</taxon>
        <taxon>Pseudomonadati</taxon>
        <taxon>Bacteroidota</taxon>
        <taxon>Flavobacteriia</taxon>
        <taxon>Flavobacteriales</taxon>
        <taxon>Flavobacteriaceae</taxon>
        <taxon>Jejuia</taxon>
    </lineage>
</organism>
<gene>
    <name evidence="2" type="ORF">CLV33_102224</name>
</gene>
<name>A0A362X1X0_9FLAO</name>
<feature type="domain" description="Gamma-glutamylcyclotransferase AIG2-like" evidence="1">
    <location>
        <begin position="6"/>
        <end position="125"/>
    </location>
</feature>
<dbReference type="EMBL" id="PVEO01000002">
    <property type="protein sequence ID" value="PQV50363.1"/>
    <property type="molecule type" value="Genomic_DNA"/>
</dbReference>
<dbReference type="AlphaFoldDB" id="A0A362X1X0"/>
<protein>
    <submittedName>
        <fullName evidence="2">Gamma-glutamylcyclotransferase (GGCT)/AIG2-like uncharacterized protein YtfP</fullName>
    </submittedName>
</protein>
<evidence type="ECO:0000259" key="1">
    <source>
        <dbReference type="Pfam" id="PF06094"/>
    </source>
</evidence>
<evidence type="ECO:0000313" key="3">
    <source>
        <dbReference type="Proteomes" id="UP000251545"/>
    </source>
</evidence>
<dbReference type="SUPFAM" id="SSF110857">
    <property type="entry name" value="Gamma-glutamyl cyclotransferase-like"/>
    <property type="match status" value="1"/>
</dbReference>
<accession>A0A362X1X0</accession>
<dbReference type="RefSeq" id="WP_146109711.1">
    <property type="nucleotide sequence ID" value="NZ_PVEO01000002.1"/>
</dbReference>
<dbReference type="InterPro" id="IPR009288">
    <property type="entry name" value="AIG2-like_dom"/>
</dbReference>
<sequence length="126" mass="14501">MKLDYLFVYGTLLSNIENSMSRFLSANSEYVGKAYFIGKLYNIHDYPGAILSTNASERVYGSIYKITNKANVFKVLDRYEGVEEHLFKRVAVNAHLSSGNTLKTWVYIYNRSIADKKRIYSGDYLN</sequence>
<dbReference type="Gene3D" id="3.10.490.10">
    <property type="entry name" value="Gamma-glutamyl cyclotransferase-like"/>
    <property type="match status" value="1"/>
</dbReference>
<dbReference type="InterPro" id="IPR013024">
    <property type="entry name" value="GGCT-like"/>
</dbReference>
<reference evidence="2 3" key="1">
    <citation type="submission" date="2018-02" db="EMBL/GenBank/DDBJ databases">
        <title>Genomic Encyclopedia of Archaeal and Bacterial Type Strains, Phase II (KMG-II): from individual species to whole genera.</title>
        <authorList>
            <person name="Goeker M."/>
        </authorList>
    </citation>
    <scope>NUCLEOTIDE SEQUENCE [LARGE SCALE GENOMIC DNA]</scope>
    <source>
        <strain evidence="2 3">DSM 21165</strain>
    </source>
</reference>
<proteinExistence type="predicted"/>
<dbReference type="GO" id="GO:0016740">
    <property type="term" value="F:transferase activity"/>
    <property type="evidence" value="ECO:0007669"/>
    <property type="project" value="UniProtKB-KW"/>
</dbReference>
<dbReference type="Proteomes" id="UP000251545">
    <property type="component" value="Unassembled WGS sequence"/>
</dbReference>